<feature type="chain" id="PRO_5031005417" evidence="1">
    <location>
        <begin position="35"/>
        <end position="200"/>
    </location>
</feature>
<evidence type="ECO:0000256" key="1">
    <source>
        <dbReference type="SAM" id="SignalP"/>
    </source>
</evidence>
<proteinExistence type="predicted"/>
<keyword evidence="3" id="KW-1185">Reference proteome</keyword>
<dbReference type="AlphaFoldDB" id="A0A7X1ZEP6"/>
<organism evidence="2 3">
    <name type="scientific">Roseospira navarrensis</name>
    <dbReference type="NCBI Taxonomy" id="140058"/>
    <lineage>
        <taxon>Bacteria</taxon>
        <taxon>Pseudomonadati</taxon>
        <taxon>Pseudomonadota</taxon>
        <taxon>Alphaproteobacteria</taxon>
        <taxon>Rhodospirillales</taxon>
        <taxon>Rhodospirillaceae</taxon>
        <taxon>Roseospira</taxon>
    </lineage>
</organism>
<comment type="caution">
    <text evidence="2">The sequence shown here is derived from an EMBL/GenBank/DDBJ whole genome shotgun (WGS) entry which is preliminary data.</text>
</comment>
<dbReference type="Proteomes" id="UP000434582">
    <property type="component" value="Unassembled WGS sequence"/>
</dbReference>
<keyword evidence="1" id="KW-0732">Signal</keyword>
<name>A0A7X1ZEP6_9PROT</name>
<dbReference type="EMBL" id="WIVE01000035">
    <property type="protein sequence ID" value="MQX37198.1"/>
    <property type="molecule type" value="Genomic_DNA"/>
</dbReference>
<gene>
    <name evidence="2" type="ORF">GHC57_11770</name>
</gene>
<protein>
    <submittedName>
        <fullName evidence="2">Uncharacterized protein</fullName>
    </submittedName>
</protein>
<reference evidence="2 3" key="1">
    <citation type="submission" date="2019-10" db="EMBL/GenBank/DDBJ databases">
        <title>Draft whole-genome sequence of the purple nonsulfur photosynthetic bacterium Roseospira navarrensis DSM 15114.</title>
        <authorList>
            <person name="Kyndt J.A."/>
            <person name="Meyer T.E."/>
        </authorList>
    </citation>
    <scope>NUCLEOTIDE SEQUENCE [LARGE SCALE GENOMIC DNA]</scope>
    <source>
        <strain evidence="2 3">DSM 15114</strain>
    </source>
</reference>
<accession>A0A7X1ZEP6</accession>
<dbReference type="RefSeq" id="WP_153344436.1">
    <property type="nucleotide sequence ID" value="NZ_WIVE01000035.1"/>
</dbReference>
<evidence type="ECO:0000313" key="3">
    <source>
        <dbReference type="Proteomes" id="UP000434582"/>
    </source>
</evidence>
<evidence type="ECO:0000313" key="2">
    <source>
        <dbReference type="EMBL" id="MQX37198.1"/>
    </source>
</evidence>
<sequence>MVHRTRSASPFATLAAAGTLAVAVSIGLPAPAHADEIEDSITAALDAYRAGDVDLAKEELDFAAQLLAQMKAEGLAGFLPPAMSGWTREDGETQAMGAAMMGGGQTAGATYTRGSDTVDIQLVADNPMIAAMGAMFANPAAMGAMGSIKRIGREKVIVTNDGELQALVNNRILVQVSGSASVEDKTAYFEAMDIAGLKDF</sequence>
<dbReference type="OrthoDB" id="7265885at2"/>
<feature type="signal peptide" evidence="1">
    <location>
        <begin position="1"/>
        <end position="34"/>
    </location>
</feature>